<protein>
    <submittedName>
        <fullName evidence="5">Acyl-CoA thioesterase</fullName>
    </submittedName>
</protein>
<dbReference type="AlphaFoldDB" id="A0A0F7SQ21"/>
<dbReference type="PANTHER" id="PTHR11066:SF34">
    <property type="entry name" value="ACYL-COENZYME A THIOESTERASE 8"/>
    <property type="match status" value="1"/>
</dbReference>
<dbReference type="Pfam" id="PF20789">
    <property type="entry name" value="4HBT_3C"/>
    <property type="match status" value="1"/>
</dbReference>
<dbReference type="GO" id="GO:0047617">
    <property type="term" value="F:fatty acyl-CoA hydrolase activity"/>
    <property type="evidence" value="ECO:0007669"/>
    <property type="project" value="InterPro"/>
</dbReference>
<evidence type="ECO:0000259" key="3">
    <source>
        <dbReference type="Pfam" id="PF13622"/>
    </source>
</evidence>
<evidence type="ECO:0000259" key="4">
    <source>
        <dbReference type="Pfam" id="PF20789"/>
    </source>
</evidence>
<dbReference type="CDD" id="cd03444">
    <property type="entry name" value="Thioesterase_II_repeat1"/>
    <property type="match status" value="1"/>
</dbReference>
<dbReference type="Gene3D" id="2.40.160.210">
    <property type="entry name" value="Acyl-CoA thioesterase, double hotdog domain"/>
    <property type="match status" value="1"/>
</dbReference>
<dbReference type="InterPro" id="IPR003703">
    <property type="entry name" value="Acyl_CoA_thio"/>
</dbReference>
<dbReference type="InterPro" id="IPR029069">
    <property type="entry name" value="HotDog_dom_sf"/>
</dbReference>
<evidence type="ECO:0000256" key="2">
    <source>
        <dbReference type="ARBA" id="ARBA00022801"/>
    </source>
</evidence>
<comment type="similarity">
    <text evidence="1">Belongs to the C/M/P thioester hydrolase family.</text>
</comment>
<dbReference type="GO" id="GO:0005782">
    <property type="term" value="C:peroxisomal matrix"/>
    <property type="evidence" value="ECO:0007669"/>
    <property type="project" value="UniProtKB-SubCell"/>
</dbReference>
<accession>A0A0F7SQ21</accession>
<evidence type="ECO:0000256" key="1">
    <source>
        <dbReference type="ARBA" id="ARBA00006538"/>
    </source>
</evidence>
<dbReference type="PANTHER" id="PTHR11066">
    <property type="entry name" value="ACYL-COA THIOESTERASE"/>
    <property type="match status" value="1"/>
</dbReference>
<dbReference type="InterPro" id="IPR042171">
    <property type="entry name" value="Acyl-CoA_hotdog"/>
</dbReference>
<dbReference type="GO" id="GO:0009062">
    <property type="term" value="P:fatty acid catabolic process"/>
    <property type="evidence" value="ECO:0007669"/>
    <property type="project" value="TreeGrafter"/>
</dbReference>
<feature type="domain" description="Acyl-CoA thioesterase-like N-terminal HotDog" evidence="3">
    <location>
        <begin position="31"/>
        <end position="108"/>
    </location>
</feature>
<dbReference type="CDD" id="cd03445">
    <property type="entry name" value="Thioesterase_II_repeat2"/>
    <property type="match status" value="1"/>
</dbReference>
<organism evidence="5">
    <name type="scientific">Phaffia rhodozyma</name>
    <name type="common">Yeast</name>
    <name type="synonym">Xanthophyllomyces dendrorhous</name>
    <dbReference type="NCBI Taxonomy" id="264483"/>
    <lineage>
        <taxon>Eukaryota</taxon>
        <taxon>Fungi</taxon>
        <taxon>Dikarya</taxon>
        <taxon>Basidiomycota</taxon>
        <taxon>Agaricomycotina</taxon>
        <taxon>Tremellomycetes</taxon>
        <taxon>Cystofilobasidiales</taxon>
        <taxon>Mrakiaceae</taxon>
        <taxon>Phaffia</taxon>
    </lineage>
</organism>
<proteinExistence type="inferred from homology"/>
<dbReference type="InterPro" id="IPR049449">
    <property type="entry name" value="TesB_ACOT8-like_N"/>
</dbReference>
<feature type="domain" description="Acyl-CoA thioesterase-like C-terminal" evidence="4">
    <location>
        <begin position="167"/>
        <end position="298"/>
    </location>
</feature>
<name>A0A0F7SQ21_PHARH</name>
<keyword evidence="2" id="KW-0378">Hydrolase</keyword>
<dbReference type="EMBL" id="LN483124">
    <property type="protein sequence ID" value="CED82223.1"/>
    <property type="molecule type" value="Genomic_DNA"/>
</dbReference>
<evidence type="ECO:0000313" key="5">
    <source>
        <dbReference type="EMBL" id="CED82223.1"/>
    </source>
</evidence>
<reference evidence="5" key="1">
    <citation type="submission" date="2014-08" db="EMBL/GenBank/DDBJ databases">
        <authorList>
            <person name="Sharma Rahul"/>
            <person name="Thines Marco"/>
        </authorList>
    </citation>
    <scope>NUCLEOTIDE SEQUENCE</scope>
</reference>
<dbReference type="GO" id="GO:0006637">
    <property type="term" value="P:acyl-CoA metabolic process"/>
    <property type="evidence" value="ECO:0007669"/>
    <property type="project" value="InterPro"/>
</dbReference>
<dbReference type="Pfam" id="PF13622">
    <property type="entry name" value="4HBT_3"/>
    <property type="match status" value="1"/>
</dbReference>
<sequence>MPLITDSLQLQEIDVNVFTSLPGILEKPKNARGVFGGQVIAQAVLAATKRAPEGFVLHSLHSYFLAAASSSLPLIFFTDLLRQGRSYATFSVYATQKGVKIFYLICSFKSTEDGALSFQMKLPETVPRPSDCVLREDRLQTFLDQSHSWPSAVRVTLQNVVNERRDSAIAIMDAPLPESMRPQRAFWLKVKGIEVGALDRGMQKAVLAYLSDFLFIGTAHRPLGITNSLEPGKGKYELGMNVSLDHTIWFYDNDFDTCNWLLHLMEPIVGGDGRATVHGKIFTEHGKLVAVTTQEGVVRPKRPAGSSKL</sequence>
<dbReference type="InterPro" id="IPR049450">
    <property type="entry name" value="ACOT8-like_C"/>
</dbReference>
<dbReference type="SUPFAM" id="SSF54637">
    <property type="entry name" value="Thioesterase/thiol ester dehydrase-isomerase"/>
    <property type="match status" value="2"/>
</dbReference>